<comment type="caution">
    <text evidence="1">The sequence shown here is derived from an EMBL/GenBank/DDBJ whole genome shotgun (WGS) entry which is preliminary data.</text>
</comment>
<dbReference type="InterPro" id="IPR010982">
    <property type="entry name" value="Lambda_DNA-bd_dom_sf"/>
</dbReference>
<reference evidence="1" key="1">
    <citation type="submission" date="2022-10" db="EMBL/GenBank/DDBJ databases">
        <authorList>
            <person name="Aires J."/>
            <person name="Mesa V."/>
        </authorList>
    </citation>
    <scope>NUCLEOTIDE SEQUENCE</scope>
    <source>
        <strain evidence="1">Clostridium neonatale JD116</strain>
    </source>
</reference>
<evidence type="ECO:0000313" key="2">
    <source>
        <dbReference type="Proteomes" id="UP001189143"/>
    </source>
</evidence>
<dbReference type="EMBL" id="CAMTCP010000011">
    <property type="protein sequence ID" value="CAI3539447.1"/>
    <property type="molecule type" value="Genomic_DNA"/>
</dbReference>
<dbReference type="SUPFAM" id="SSF47413">
    <property type="entry name" value="lambda repressor-like DNA-binding domains"/>
    <property type="match status" value="1"/>
</dbReference>
<protein>
    <submittedName>
        <fullName evidence="1">Sporulation sigma factor SigF</fullName>
    </submittedName>
</protein>
<dbReference type="Proteomes" id="UP001189143">
    <property type="component" value="Unassembled WGS sequence"/>
</dbReference>
<sequence length="73" mass="8637">MICVKEKDILMEVNIVKADEKKDKEYISRLNATTDKVKYLRFVKHYTQSKVAEMIGISKRHVIRVEKKLKNTI</sequence>
<accession>A0AAD1YC54</accession>
<dbReference type="GO" id="GO:0006352">
    <property type="term" value="P:DNA-templated transcription initiation"/>
    <property type="evidence" value="ECO:0007669"/>
    <property type="project" value="InterPro"/>
</dbReference>
<name>A0AAD1YC54_9CLOT</name>
<organism evidence="1 2">
    <name type="scientific">Clostridium neonatale</name>
    <dbReference type="NCBI Taxonomy" id="137838"/>
    <lineage>
        <taxon>Bacteria</taxon>
        <taxon>Bacillati</taxon>
        <taxon>Bacillota</taxon>
        <taxon>Clostridia</taxon>
        <taxon>Eubacteriales</taxon>
        <taxon>Clostridiaceae</taxon>
        <taxon>Clostridium</taxon>
    </lineage>
</organism>
<dbReference type="GO" id="GO:0003677">
    <property type="term" value="F:DNA binding"/>
    <property type="evidence" value="ECO:0007669"/>
    <property type="project" value="InterPro"/>
</dbReference>
<evidence type="ECO:0000313" key="1">
    <source>
        <dbReference type="EMBL" id="CAI3539447.1"/>
    </source>
</evidence>
<dbReference type="Gene3D" id="1.10.260.40">
    <property type="entry name" value="lambda repressor-like DNA-binding domains"/>
    <property type="match status" value="1"/>
</dbReference>
<dbReference type="GO" id="GO:0003700">
    <property type="term" value="F:DNA-binding transcription factor activity"/>
    <property type="evidence" value="ECO:0007669"/>
    <property type="project" value="InterPro"/>
</dbReference>
<gene>
    <name evidence="1" type="ORF">CNEO2_100085</name>
</gene>
<dbReference type="AlphaFoldDB" id="A0AAD1YC54"/>
<proteinExistence type="predicted"/>